<accession>A0A3Q7F707</accession>
<proteinExistence type="predicted"/>
<protein>
    <submittedName>
        <fullName evidence="1">Uncharacterized protein</fullName>
    </submittedName>
</protein>
<keyword evidence="2" id="KW-1185">Reference proteome</keyword>
<dbReference type="AlphaFoldDB" id="A0A3Q7F707"/>
<organism evidence="1">
    <name type="scientific">Solanum lycopersicum</name>
    <name type="common">Tomato</name>
    <name type="synonym">Lycopersicon esculentum</name>
    <dbReference type="NCBI Taxonomy" id="4081"/>
    <lineage>
        <taxon>Eukaryota</taxon>
        <taxon>Viridiplantae</taxon>
        <taxon>Streptophyta</taxon>
        <taxon>Embryophyta</taxon>
        <taxon>Tracheophyta</taxon>
        <taxon>Spermatophyta</taxon>
        <taxon>Magnoliopsida</taxon>
        <taxon>eudicotyledons</taxon>
        <taxon>Gunneridae</taxon>
        <taxon>Pentapetalae</taxon>
        <taxon>asterids</taxon>
        <taxon>lamiids</taxon>
        <taxon>Solanales</taxon>
        <taxon>Solanaceae</taxon>
        <taxon>Solanoideae</taxon>
        <taxon>Solaneae</taxon>
        <taxon>Solanum</taxon>
        <taxon>Solanum subgen. Lycopersicon</taxon>
    </lineage>
</organism>
<dbReference type="EnsemblPlants" id="Solyc02g082613.1.1">
    <property type="protein sequence ID" value="Solyc02g082613.1.1"/>
    <property type="gene ID" value="Solyc02g082613.1"/>
</dbReference>
<evidence type="ECO:0000313" key="1">
    <source>
        <dbReference type="EnsemblPlants" id="Solyc02g082613.1.1"/>
    </source>
</evidence>
<dbReference type="Proteomes" id="UP000004994">
    <property type="component" value="Chromosome 2"/>
</dbReference>
<sequence>MRDFKAFELIRVLASRRSVSFPPHQTTLFVKLHVSSSFLILLLCFINLEDVEVLFSVEETRAVRRLQKLSGVSAAAKCANETCYLLTPGIANYKLKGSAQVHVMGSKKKELKHTSLCFQNCISVNICAGTAFDDIPINYEIRRKRYRAQSCKFDTSTSFPSAKKLTGKCTVRIEIRSSQNILCGSALKSMIPNSDSSVRSKVQKMIFWTTNSVLLLVPVINLTAGQNRLEDDYNVDFEIANDVIQTKNYGSDLPFFVQTVSSAIRSFARDQDIASIGRHDPWDVSGSGSSEFYNDGNDLTHMYSHGEEKLKNYLILCSPLGWMGINGLMLEIGLLLLTLGGDVRPKPPINFCGRSICASNMVFFERKFKKLDYLRILHIGKNQELVGFLKCMF</sequence>
<reference evidence="1" key="2">
    <citation type="submission" date="2019-01" db="UniProtKB">
        <authorList>
            <consortium name="EnsemblPlants"/>
        </authorList>
    </citation>
    <scope>IDENTIFICATION</scope>
    <source>
        <strain evidence="1">cv. Heinz 1706</strain>
    </source>
</reference>
<evidence type="ECO:0000313" key="2">
    <source>
        <dbReference type="Proteomes" id="UP000004994"/>
    </source>
</evidence>
<reference evidence="1" key="1">
    <citation type="journal article" date="2012" name="Nature">
        <title>The tomato genome sequence provides insights into fleshy fruit evolution.</title>
        <authorList>
            <consortium name="Tomato Genome Consortium"/>
        </authorList>
    </citation>
    <scope>NUCLEOTIDE SEQUENCE [LARGE SCALE GENOMIC DNA]</scope>
    <source>
        <strain evidence="1">cv. Heinz 1706</strain>
    </source>
</reference>
<dbReference type="Gramene" id="Solyc02g082613.1.1">
    <property type="protein sequence ID" value="Solyc02g082613.1.1"/>
    <property type="gene ID" value="Solyc02g082613.1"/>
</dbReference>
<dbReference type="STRING" id="4081.A0A3Q7F707"/>
<name>A0A3Q7F707_SOLLC</name>
<dbReference type="InParanoid" id="A0A3Q7F707"/>